<dbReference type="STRING" id="1280953.HOC_04789"/>
<dbReference type="RefSeq" id="WP_035536284.1">
    <property type="nucleotide sequence ID" value="NZ_ARYL01000005.1"/>
</dbReference>
<evidence type="ECO:0000259" key="2">
    <source>
        <dbReference type="Pfam" id="PF13175"/>
    </source>
</evidence>
<dbReference type="InterPro" id="IPR051396">
    <property type="entry name" value="Bact_Antivir_Def_Nuclease"/>
</dbReference>
<comment type="caution">
    <text evidence="4">The sequence shown here is derived from an EMBL/GenBank/DDBJ whole genome shotgun (WGS) entry which is preliminary data.</text>
</comment>
<dbReference type="InterPro" id="IPR014592">
    <property type="entry name" value="P-loop_UCP034888"/>
</dbReference>
<dbReference type="PATRIC" id="fig|1280953.3.peg.964"/>
<gene>
    <name evidence="4" type="ORF">HOC_04789</name>
</gene>
<feature type="domain" description="Rad50/SbcC-type AAA" evidence="3">
    <location>
        <begin position="6"/>
        <end position="45"/>
    </location>
</feature>
<dbReference type="GO" id="GO:0016887">
    <property type="term" value="F:ATP hydrolysis activity"/>
    <property type="evidence" value="ECO:0007669"/>
    <property type="project" value="InterPro"/>
</dbReference>
<dbReference type="OrthoDB" id="3322489at2"/>
<accession>A0A059G9G6</accession>
<evidence type="ECO:0008006" key="6">
    <source>
        <dbReference type="Google" id="ProtNLM"/>
    </source>
</evidence>
<evidence type="ECO:0000259" key="3">
    <source>
        <dbReference type="Pfam" id="PF13476"/>
    </source>
</evidence>
<dbReference type="GO" id="GO:0005524">
    <property type="term" value="F:ATP binding"/>
    <property type="evidence" value="ECO:0007669"/>
    <property type="project" value="InterPro"/>
</dbReference>
<dbReference type="InterPro" id="IPR022532">
    <property type="entry name" value="DUF3696"/>
</dbReference>
<dbReference type="InterPro" id="IPR041685">
    <property type="entry name" value="AAA_GajA/Old/RecF-like"/>
</dbReference>
<keyword evidence="5" id="KW-1185">Reference proteome</keyword>
<organism evidence="4 5">
    <name type="scientific">Hyphomonas oceanitis SCH89</name>
    <dbReference type="NCBI Taxonomy" id="1280953"/>
    <lineage>
        <taxon>Bacteria</taxon>
        <taxon>Pseudomonadati</taxon>
        <taxon>Pseudomonadota</taxon>
        <taxon>Alphaproteobacteria</taxon>
        <taxon>Hyphomonadales</taxon>
        <taxon>Hyphomonadaceae</taxon>
        <taxon>Hyphomonas</taxon>
    </lineage>
</organism>
<dbReference type="Proteomes" id="UP000024942">
    <property type="component" value="Unassembled WGS sequence"/>
</dbReference>
<feature type="domain" description="Endonuclease GajA/Old nuclease/RecF-like AAA" evidence="2">
    <location>
        <begin position="225"/>
        <end position="298"/>
    </location>
</feature>
<dbReference type="EMBL" id="ARYL01000005">
    <property type="protein sequence ID" value="KDA03441.1"/>
    <property type="molecule type" value="Genomic_DNA"/>
</dbReference>
<reference evidence="4 5" key="1">
    <citation type="journal article" date="2014" name="Antonie Van Leeuwenhoek">
        <title>Hyphomonas beringensis sp. nov. and Hyphomonas chukchiensis sp. nov., isolated from surface seawater of the Bering Sea and Chukchi Sea.</title>
        <authorList>
            <person name="Li C."/>
            <person name="Lai Q."/>
            <person name="Li G."/>
            <person name="Dong C."/>
            <person name="Wang J."/>
            <person name="Liao Y."/>
            <person name="Shao Z."/>
        </authorList>
    </citation>
    <scope>NUCLEOTIDE SEQUENCE [LARGE SCALE GENOMIC DNA]</scope>
    <source>
        <strain evidence="4 5">SCH89</strain>
    </source>
</reference>
<dbReference type="Pfam" id="PF13175">
    <property type="entry name" value="AAA_15"/>
    <property type="match status" value="1"/>
</dbReference>
<evidence type="ECO:0000259" key="1">
    <source>
        <dbReference type="Pfam" id="PF12476"/>
    </source>
</evidence>
<evidence type="ECO:0000313" key="5">
    <source>
        <dbReference type="Proteomes" id="UP000024942"/>
    </source>
</evidence>
<dbReference type="Pfam" id="PF13476">
    <property type="entry name" value="AAA_23"/>
    <property type="match status" value="1"/>
</dbReference>
<protein>
    <recommendedName>
        <fullName evidence="6">DUF3696 domain-containing protein</fullName>
    </recommendedName>
</protein>
<dbReference type="PANTHER" id="PTHR43581">
    <property type="entry name" value="ATP/GTP PHOSPHATASE"/>
    <property type="match status" value="1"/>
</dbReference>
<dbReference type="InterPro" id="IPR027417">
    <property type="entry name" value="P-loop_NTPase"/>
</dbReference>
<feature type="domain" description="DUF3696" evidence="1">
    <location>
        <begin position="312"/>
        <end position="361"/>
    </location>
</feature>
<name>A0A059G9G6_9PROT</name>
<evidence type="ECO:0000313" key="4">
    <source>
        <dbReference type="EMBL" id="KDA03441.1"/>
    </source>
</evidence>
<dbReference type="AlphaFoldDB" id="A0A059G9G6"/>
<dbReference type="PIRSF" id="PIRSF034888">
    <property type="entry name" value="P-loop_UCP034888"/>
    <property type="match status" value="1"/>
</dbReference>
<sequence>MIVSANIKGFKRFADEHFDLAPLTVLTGLNGSGKTSLLQAVLLVAEASTAKSASLRLNGPFGLELGTAEDVLNWQSTSPIEISFCEHGTEASKWQFAVPYEEAFYLDISEHPACSLKPFSGAPRAFTYLSAERLGPRGFTATSPVPEAELVVGARGEYCAHVLSVLGDRPIDNVDRAHPLNQDASPRLLKYEVEQWLSEIARPIEVTGERAVGATVAELKFRTPGSTWVRSTNMGFGITYALPIVLAGLIAETGGLMLVENPEAHLHPAGQSRMGVFLAWLAGRGVQIVVETHSDHVVNGIRRAIAEHCYLPSDSALLHWFGGETEAAGQAVSDTLSVSDTGSVSDWPKGFFDQYQIDVSSLGRIRRRKR</sequence>
<dbReference type="PANTHER" id="PTHR43581:SF2">
    <property type="entry name" value="EXCINUCLEASE ATPASE SUBUNIT"/>
    <property type="match status" value="1"/>
</dbReference>
<dbReference type="Pfam" id="PF12476">
    <property type="entry name" value="DUF3696"/>
    <property type="match status" value="1"/>
</dbReference>
<dbReference type="SUPFAM" id="SSF52540">
    <property type="entry name" value="P-loop containing nucleoside triphosphate hydrolases"/>
    <property type="match status" value="1"/>
</dbReference>
<proteinExistence type="predicted"/>
<dbReference type="eggNOG" id="COG4938">
    <property type="taxonomic scope" value="Bacteria"/>
</dbReference>
<dbReference type="InterPro" id="IPR038729">
    <property type="entry name" value="Rad50/SbcC_AAA"/>
</dbReference>
<dbReference type="Gene3D" id="3.40.50.300">
    <property type="entry name" value="P-loop containing nucleotide triphosphate hydrolases"/>
    <property type="match status" value="1"/>
</dbReference>